<gene>
    <name evidence="2" type="ORF">Dxin01_02227</name>
</gene>
<name>A0ABP9VB46_9DEIO</name>
<dbReference type="PROSITE" id="PS51257">
    <property type="entry name" value="PROKAR_LIPOPROTEIN"/>
    <property type="match status" value="1"/>
</dbReference>
<dbReference type="Proteomes" id="UP001458946">
    <property type="component" value="Unassembled WGS sequence"/>
</dbReference>
<accession>A0ABP9VB46</accession>
<sequence length="191" mass="20299">MRRTAFPIALALAAFLSGCSRTTDNFAPRIVISSPSDGGMSPSKTPTVKGYALDDTGVTKITVNGKSIPIQAGSRKIANFQFATQVSGPKSVYEIAAYDAAGNESTLSLPITVDAEKPQINLKAFERAGRVIRVSGVATDNVQVSQILVDGNRLNITPAKRVEFYAETTGIYADIEVYDAAGNKANIRAQK</sequence>
<evidence type="ECO:0000256" key="1">
    <source>
        <dbReference type="SAM" id="SignalP"/>
    </source>
</evidence>
<evidence type="ECO:0000313" key="2">
    <source>
        <dbReference type="EMBL" id="GAA5502483.1"/>
    </source>
</evidence>
<dbReference type="EMBL" id="BAABRN010000024">
    <property type="protein sequence ID" value="GAA5502483.1"/>
    <property type="molecule type" value="Genomic_DNA"/>
</dbReference>
<organism evidence="2 3">
    <name type="scientific">Deinococcus xinjiangensis</name>
    <dbReference type="NCBI Taxonomy" id="457454"/>
    <lineage>
        <taxon>Bacteria</taxon>
        <taxon>Thermotogati</taxon>
        <taxon>Deinococcota</taxon>
        <taxon>Deinococci</taxon>
        <taxon>Deinococcales</taxon>
        <taxon>Deinococcaceae</taxon>
        <taxon>Deinococcus</taxon>
    </lineage>
</organism>
<dbReference type="Pfam" id="PF09136">
    <property type="entry name" value="Glucodextran_B"/>
    <property type="match status" value="1"/>
</dbReference>
<keyword evidence="1" id="KW-0732">Signal</keyword>
<keyword evidence="3" id="KW-1185">Reference proteome</keyword>
<protein>
    <submittedName>
        <fullName evidence="2">Uncharacterized protein</fullName>
    </submittedName>
</protein>
<reference evidence="2 3" key="1">
    <citation type="submission" date="2024-02" db="EMBL/GenBank/DDBJ databases">
        <title>Deinococcus xinjiangensis NBRC 107630.</title>
        <authorList>
            <person name="Ichikawa N."/>
            <person name="Katano-Makiyama Y."/>
            <person name="Hidaka K."/>
        </authorList>
    </citation>
    <scope>NUCLEOTIDE SEQUENCE [LARGE SCALE GENOMIC DNA]</scope>
    <source>
        <strain evidence="2 3">NBRC 107630</strain>
    </source>
</reference>
<feature type="chain" id="PRO_5045598656" evidence="1">
    <location>
        <begin position="23"/>
        <end position="191"/>
    </location>
</feature>
<comment type="caution">
    <text evidence="2">The sequence shown here is derived from an EMBL/GenBank/DDBJ whole genome shotgun (WGS) entry which is preliminary data.</text>
</comment>
<evidence type="ECO:0000313" key="3">
    <source>
        <dbReference type="Proteomes" id="UP001458946"/>
    </source>
</evidence>
<dbReference type="InterPro" id="IPR013783">
    <property type="entry name" value="Ig-like_fold"/>
</dbReference>
<feature type="signal peptide" evidence="1">
    <location>
        <begin position="1"/>
        <end position="22"/>
    </location>
</feature>
<dbReference type="RefSeq" id="WP_353542450.1">
    <property type="nucleotide sequence ID" value="NZ_BAABRN010000024.1"/>
</dbReference>
<proteinExistence type="predicted"/>
<dbReference type="Gene3D" id="2.60.40.10">
    <property type="entry name" value="Immunoglobulins"/>
    <property type="match status" value="1"/>
</dbReference>